<feature type="repeat" description="TPR" evidence="3">
    <location>
        <begin position="279"/>
        <end position="312"/>
    </location>
</feature>
<protein>
    <recommendedName>
        <fullName evidence="6">Tetratricopeptide repeat protein</fullName>
    </recommendedName>
</protein>
<dbReference type="Pfam" id="PF13181">
    <property type="entry name" value="TPR_8"/>
    <property type="match status" value="1"/>
</dbReference>
<dbReference type="PANTHER" id="PTHR44943:SF8">
    <property type="entry name" value="TPR REPEAT-CONTAINING PROTEIN MJ0263"/>
    <property type="match status" value="1"/>
</dbReference>
<dbReference type="InterPro" id="IPR051685">
    <property type="entry name" value="Ycf3/AcsC/BcsC/TPR_MFPF"/>
</dbReference>
<proteinExistence type="predicted"/>
<dbReference type="Gene3D" id="1.25.40.10">
    <property type="entry name" value="Tetratricopeptide repeat domain"/>
    <property type="match status" value="4"/>
</dbReference>
<feature type="repeat" description="TPR" evidence="3">
    <location>
        <begin position="245"/>
        <end position="278"/>
    </location>
</feature>
<dbReference type="Pfam" id="PF13424">
    <property type="entry name" value="TPR_12"/>
    <property type="match status" value="1"/>
</dbReference>
<feature type="repeat" description="TPR" evidence="3">
    <location>
        <begin position="347"/>
        <end position="380"/>
    </location>
</feature>
<keyword evidence="1" id="KW-0677">Repeat</keyword>
<sequence length="1109" mass="127416">MKSAKKWYSEGVALAKQGKYEEAITHYDNAIEINPLKFWALRDKADLLFDLKRFEEAVEFFDRALSIEPDAPVTYRHKAEALAKLKRYKEALECYDKSLKVSDENKSKFWALRDKADLLVDLKRFEEALEFFDKALDVNPDAPVTYRHKAEALIWLKRCEEAIEYCDKAIAIDPKYDVAWYYKGYALEELRRYEEAVKCFTKALEIDPKYTRAWRHKGYALEEMKKYEEAIGCYDKAIGVNSKYANVWYRKGILLGKLERYEEAITCYEAVIEIKPKYATAWKNKGVALYKLGKYDEAVACYAKALEINSKNAMTWFNKGIVLNELKKYNKAIDCFDNAIRIDPDYLHAWNNKGYALGKLDRVEEAIECYKKAIAIEPDYKLAKNNLKLAEGWLTKHRELTVTIKNVENSPLPGGTIKVVLYDKDWNLVETASKAYSGGKSLKIKFDNLASGKYFIEVYQKPDAGLKLTEFWGGDEVTVKGSTTKDFVRHTQFVADIKINGESPYGNEIEVNAGDKVHFDVTVKNHEGGTSFNNVQVRFILNRNQSPDYVFDAASEPIETQKNGEAHFGFDFFPLRAGTYDFYIVTSGYYNNKFIVVDQDDWYKAFNAEKTGTPEIRQLSELAFGLEKFAAGITTEQSGNYWKSAADKRFESGKSYLDVSKWAAVETYYLAAVDYLFCRDYASAVRAFGKAGAVWTEMGRWHVENDSSNLYQLIDFGRASAALFLAGKHDNARLIISDAHSELEKHILTESRGDWKKETAERIGVVGDLLDGVKNGRIDKKQFFRCVTHPMIIRSWIEGNPDIGRGGQIAEAHFWDGCELDFDGDWAAGPLLSDARLAEILCNRVSELVEQITRAVTIERAIYDPCKRDFLEGNLPRMRDWIYRHDPGAYWFAMSIENNTDKTIEEWDVDLEMSAALKVREAKIEGVEREIPQEARLKSFKISVPKAHGIVIPKGGAQRVYFKLRTDRLKTTYEISGVFKSAITGDVSIRTKEFKYLCDSGVLPEALKDELEKTFSKEDAARLANTFRVTQGIRNNYCNTDTKTKDISKEFDILKMYLTEKEFLDEVESIQRRINVELRGDERLDVKHVEDVKDFCEKFTEMWIARFLR</sequence>
<evidence type="ECO:0000256" key="1">
    <source>
        <dbReference type="ARBA" id="ARBA00022737"/>
    </source>
</evidence>
<reference evidence="5" key="1">
    <citation type="submission" date="2019-01" db="EMBL/GenBank/DDBJ databases">
        <title>Anaerobic oxidation of ethane by archaea from a marine hydrocarbon seep.</title>
        <authorList>
            <person name="Musat F."/>
        </authorList>
    </citation>
    <scope>NUCLEOTIDE SEQUENCE [LARGE SCALE GENOMIC DNA]</scope>
</reference>
<feature type="repeat" description="TPR" evidence="3">
    <location>
        <begin position="109"/>
        <end position="142"/>
    </location>
</feature>
<dbReference type="PROSITE" id="PS50293">
    <property type="entry name" value="TPR_REGION"/>
    <property type="match status" value="5"/>
</dbReference>
<dbReference type="InterPro" id="IPR013783">
    <property type="entry name" value="Ig-like_fold"/>
</dbReference>
<gene>
    <name evidence="4" type="ORF">AEth_01168</name>
</gene>
<dbReference type="PANTHER" id="PTHR44943">
    <property type="entry name" value="CELLULOSE SYNTHASE OPERON PROTEIN C"/>
    <property type="match status" value="1"/>
</dbReference>
<dbReference type="Pfam" id="PF00515">
    <property type="entry name" value="TPR_1"/>
    <property type="match status" value="5"/>
</dbReference>
<comment type="caution">
    <text evidence="4">The sequence shown here is derived from an EMBL/GenBank/DDBJ whole genome shotgun (WGS) entry which is preliminary data.</text>
</comment>
<feature type="repeat" description="TPR" evidence="3">
    <location>
        <begin position="313"/>
        <end position="346"/>
    </location>
</feature>
<evidence type="ECO:0000256" key="2">
    <source>
        <dbReference type="ARBA" id="ARBA00022803"/>
    </source>
</evidence>
<dbReference type="InterPro" id="IPR011990">
    <property type="entry name" value="TPR-like_helical_dom_sf"/>
</dbReference>
<name>A0A8B3S2A5_9EURY</name>
<dbReference type="Gene3D" id="2.60.40.10">
    <property type="entry name" value="Immunoglobulins"/>
    <property type="match status" value="1"/>
</dbReference>
<evidence type="ECO:0008006" key="6">
    <source>
        <dbReference type="Google" id="ProtNLM"/>
    </source>
</evidence>
<keyword evidence="2 3" id="KW-0802">TPR repeat</keyword>
<dbReference type="Proteomes" id="UP000291831">
    <property type="component" value="Unassembled WGS sequence"/>
</dbReference>
<dbReference type="SMART" id="SM00028">
    <property type="entry name" value="TPR"/>
    <property type="match status" value="11"/>
</dbReference>
<accession>A0A8B3S2A5</accession>
<dbReference type="EMBL" id="RPGO01000027">
    <property type="protein sequence ID" value="RZB29440.1"/>
    <property type="molecule type" value="Genomic_DNA"/>
</dbReference>
<feature type="repeat" description="TPR" evidence="3">
    <location>
        <begin position="72"/>
        <end position="105"/>
    </location>
</feature>
<dbReference type="AlphaFoldDB" id="A0A8B3S2A5"/>
<dbReference type="Pfam" id="PF13432">
    <property type="entry name" value="TPR_16"/>
    <property type="match status" value="1"/>
</dbReference>
<feature type="repeat" description="TPR" evidence="3">
    <location>
        <begin position="38"/>
        <end position="71"/>
    </location>
</feature>
<evidence type="ECO:0000313" key="5">
    <source>
        <dbReference type="Proteomes" id="UP000291831"/>
    </source>
</evidence>
<organism evidence="4 5">
    <name type="scientific">Candidatus Argoarchaeum ethanivorans</name>
    <dbReference type="NCBI Taxonomy" id="2608793"/>
    <lineage>
        <taxon>Archaea</taxon>
        <taxon>Methanobacteriati</taxon>
        <taxon>Methanobacteriota</taxon>
        <taxon>Stenosarchaea group</taxon>
        <taxon>Methanomicrobia</taxon>
        <taxon>Methanosarcinales</taxon>
        <taxon>Methanosarcinales incertae sedis</taxon>
        <taxon>GOM Arc I cluster</taxon>
        <taxon>Candidatus Argoarchaeum</taxon>
    </lineage>
</organism>
<dbReference type="InterPro" id="IPR019734">
    <property type="entry name" value="TPR_rpt"/>
</dbReference>
<feature type="repeat" description="TPR" evidence="3">
    <location>
        <begin position="177"/>
        <end position="210"/>
    </location>
</feature>
<dbReference type="PROSITE" id="PS50005">
    <property type="entry name" value="TPR"/>
    <property type="match status" value="10"/>
</dbReference>
<evidence type="ECO:0000313" key="4">
    <source>
        <dbReference type="EMBL" id="RZB29440.1"/>
    </source>
</evidence>
<feature type="repeat" description="TPR" evidence="3">
    <location>
        <begin position="211"/>
        <end position="244"/>
    </location>
</feature>
<dbReference type="SUPFAM" id="SSF48452">
    <property type="entry name" value="TPR-like"/>
    <property type="match status" value="2"/>
</dbReference>
<feature type="repeat" description="TPR" evidence="3">
    <location>
        <begin position="4"/>
        <end position="37"/>
    </location>
</feature>
<evidence type="ECO:0000256" key="3">
    <source>
        <dbReference type="PROSITE-ProRule" id="PRU00339"/>
    </source>
</evidence>